<dbReference type="InterPro" id="IPR044814">
    <property type="entry name" value="Terpene_cyclase_plant_C1"/>
</dbReference>
<evidence type="ECO:0000256" key="3">
    <source>
        <dbReference type="ARBA" id="ARBA00006333"/>
    </source>
</evidence>
<evidence type="ECO:0000259" key="6">
    <source>
        <dbReference type="Pfam" id="PF01397"/>
    </source>
</evidence>
<dbReference type="FunFam" id="1.10.600.10:FF:000007">
    <property type="entry name" value="Isoprene synthase, chloroplastic"/>
    <property type="match status" value="1"/>
</dbReference>
<comment type="pathway">
    <text evidence="2">Secondary metabolite biosynthesis; terpenoid biosynthesis.</text>
</comment>
<dbReference type="PANTHER" id="PTHR31225">
    <property type="entry name" value="OS04G0344100 PROTEIN-RELATED"/>
    <property type="match status" value="1"/>
</dbReference>
<dbReference type="AlphaFoldDB" id="A0AAE1Z046"/>
<dbReference type="GO" id="GO:0016102">
    <property type="term" value="P:diterpenoid biosynthetic process"/>
    <property type="evidence" value="ECO:0007669"/>
    <property type="project" value="InterPro"/>
</dbReference>
<comment type="caution">
    <text evidence="8">The sequence shown here is derived from an EMBL/GenBank/DDBJ whole genome shotgun (WGS) entry which is preliminary data.</text>
</comment>
<evidence type="ECO:0000256" key="1">
    <source>
        <dbReference type="ARBA" id="ARBA00001946"/>
    </source>
</evidence>
<dbReference type="InterPro" id="IPR050148">
    <property type="entry name" value="Terpene_synthase-like"/>
</dbReference>
<feature type="domain" description="Terpene synthase metal-binding" evidence="7">
    <location>
        <begin position="261"/>
        <end position="493"/>
    </location>
</feature>
<dbReference type="GO" id="GO:0010333">
    <property type="term" value="F:terpene synthase activity"/>
    <property type="evidence" value="ECO:0007669"/>
    <property type="project" value="InterPro"/>
</dbReference>
<proteinExistence type="inferred from homology"/>
<dbReference type="InterPro" id="IPR001906">
    <property type="entry name" value="Terpene_synth_N"/>
</dbReference>
<dbReference type="InterPro" id="IPR008949">
    <property type="entry name" value="Isoprenoid_synthase_dom_sf"/>
</dbReference>
<feature type="domain" description="Terpene synthase N-terminal" evidence="6">
    <location>
        <begin position="30"/>
        <end position="204"/>
    </location>
</feature>
<dbReference type="SFLD" id="SFLDS00005">
    <property type="entry name" value="Isoprenoid_Synthase_Type_I"/>
    <property type="match status" value="1"/>
</dbReference>
<dbReference type="Gene3D" id="1.10.600.10">
    <property type="entry name" value="Farnesyl Diphosphate Synthase"/>
    <property type="match status" value="1"/>
</dbReference>
<evidence type="ECO:0000256" key="5">
    <source>
        <dbReference type="ARBA" id="ARBA00023239"/>
    </source>
</evidence>
<dbReference type="CDD" id="cd00684">
    <property type="entry name" value="Terpene_cyclase_plant_C1"/>
    <property type="match status" value="1"/>
</dbReference>
<dbReference type="Pfam" id="PF01397">
    <property type="entry name" value="Terpene_synth"/>
    <property type="match status" value="1"/>
</dbReference>
<keyword evidence="4" id="KW-0479">Metal-binding</keyword>
<sequence length="550" mass="63691">MDIGSSNSPILVETLNLDDVRRSIKYHPSIWGEYFLAYASTEISAVEEEELQKQKQVMRNVLTQTPDDSSHKLELIDAIQRLGVGYHFKEEIDISLRCMNDTYLDCSSKDNDIRAIALRFRLLRQQGYYVSCDVFNKFIDNEGNFKESLVKNVAGMLELYEAAHFRIRGEEILDKALEFSASRLESLRPRIMSSSLFALVNEALKFPILKNLTRFGARKFISIYQEDESHNKILLNFAKLDFNLVQKIHQKELSDLTRWWKDLDFKNKLPFVRDRMVECYFWALGIYFEPQYNIARKILSKVIVLASSIDDIYDVYGTLDELQLFTHAIQRWDKCALEQLPPYMKICYKALLDVYAEMEELDDVLYRVNRAKEEMQNLVEAYFEEAKWLYNNHIPTIEEYMNVAVTSSGYIMVAATSLVGMENLVAKEDFDWVAREAVIVRASAIIARLMDDMAGHGFEKKISAVECYMTQYGASQEEAFDELKKQVSKAWKDINQECLIPTVVSVPILMRILNSARVIHLLYSDGDGYTKTNTMIEDLIRSVLIEPTTI</sequence>
<dbReference type="Pfam" id="PF03936">
    <property type="entry name" value="Terpene_synth_C"/>
    <property type="match status" value="1"/>
</dbReference>
<dbReference type="SUPFAM" id="SSF48239">
    <property type="entry name" value="Terpenoid cyclases/Protein prenyltransferases"/>
    <property type="match status" value="1"/>
</dbReference>
<dbReference type="Gene3D" id="1.50.10.130">
    <property type="entry name" value="Terpene synthase, N-terminal domain"/>
    <property type="match status" value="1"/>
</dbReference>
<evidence type="ECO:0000259" key="7">
    <source>
        <dbReference type="Pfam" id="PF03936"/>
    </source>
</evidence>
<reference evidence="8" key="1">
    <citation type="submission" date="2020-06" db="EMBL/GenBank/DDBJ databases">
        <authorList>
            <person name="Li T."/>
            <person name="Hu X."/>
            <person name="Zhang T."/>
            <person name="Song X."/>
            <person name="Zhang H."/>
            <person name="Dai N."/>
            <person name="Sheng W."/>
            <person name="Hou X."/>
            <person name="Wei L."/>
        </authorList>
    </citation>
    <scope>NUCLEOTIDE SEQUENCE</scope>
    <source>
        <strain evidence="8">3651</strain>
        <tissue evidence="8">Leaf</tissue>
    </source>
</reference>
<protein>
    <submittedName>
        <fullName evidence="8">Beta-caryophyllene synthase</fullName>
    </submittedName>
</protein>
<dbReference type="SFLD" id="SFLDG01019">
    <property type="entry name" value="Terpene_Cyclase_Like_1_C_Termi"/>
    <property type="match status" value="1"/>
</dbReference>
<evidence type="ECO:0000313" key="8">
    <source>
        <dbReference type="EMBL" id="KAK4439855.1"/>
    </source>
</evidence>
<evidence type="ECO:0000256" key="4">
    <source>
        <dbReference type="ARBA" id="ARBA00022723"/>
    </source>
</evidence>
<dbReference type="Proteomes" id="UP001293254">
    <property type="component" value="Unassembled WGS sequence"/>
</dbReference>
<keyword evidence="9" id="KW-1185">Reference proteome</keyword>
<evidence type="ECO:0000256" key="2">
    <source>
        <dbReference type="ARBA" id="ARBA00004721"/>
    </source>
</evidence>
<reference evidence="8" key="2">
    <citation type="journal article" date="2024" name="Plant">
        <title>Genomic evolution and insights into agronomic trait innovations of Sesamum species.</title>
        <authorList>
            <person name="Miao H."/>
            <person name="Wang L."/>
            <person name="Qu L."/>
            <person name="Liu H."/>
            <person name="Sun Y."/>
            <person name="Le M."/>
            <person name="Wang Q."/>
            <person name="Wei S."/>
            <person name="Zheng Y."/>
            <person name="Lin W."/>
            <person name="Duan Y."/>
            <person name="Cao H."/>
            <person name="Xiong S."/>
            <person name="Wang X."/>
            <person name="Wei L."/>
            <person name="Li C."/>
            <person name="Ma Q."/>
            <person name="Ju M."/>
            <person name="Zhao R."/>
            <person name="Li G."/>
            <person name="Mu C."/>
            <person name="Tian Q."/>
            <person name="Mei H."/>
            <person name="Zhang T."/>
            <person name="Gao T."/>
            <person name="Zhang H."/>
        </authorList>
    </citation>
    <scope>NUCLEOTIDE SEQUENCE</scope>
    <source>
        <strain evidence="8">3651</strain>
    </source>
</reference>
<evidence type="ECO:0000313" key="9">
    <source>
        <dbReference type="Proteomes" id="UP001293254"/>
    </source>
</evidence>
<gene>
    <name evidence="8" type="ORF">Salat_0320400</name>
</gene>
<dbReference type="SUPFAM" id="SSF48576">
    <property type="entry name" value="Terpenoid synthases"/>
    <property type="match status" value="1"/>
</dbReference>
<keyword evidence="5" id="KW-0456">Lyase</keyword>
<dbReference type="GO" id="GO:0000287">
    <property type="term" value="F:magnesium ion binding"/>
    <property type="evidence" value="ECO:0007669"/>
    <property type="project" value="InterPro"/>
</dbReference>
<comment type="cofactor">
    <cofactor evidence="1">
        <name>Mg(2+)</name>
        <dbReference type="ChEBI" id="CHEBI:18420"/>
    </cofactor>
</comment>
<dbReference type="FunFam" id="1.50.10.130:FF:000001">
    <property type="entry name" value="Isoprene synthase, chloroplastic"/>
    <property type="match status" value="1"/>
</dbReference>
<name>A0AAE1Z046_9LAMI</name>
<dbReference type="EMBL" id="JACGWO010000001">
    <property type="protein sequence ID" value="KAK4439855.1"/>
    <property type="molecule type" value="Genomic_DNA"/>
</dbReference>
<dbReference type="InterPro" id="IPR036965">
    <property type="entry name" value="Terpene_synth_N_sf"/>
</dbReference>
<dbReference type="InterPro" id="IPR005630">
    <property type="entry name" value="Terpene_synthase_metal-bd"/>
</dbReference>
<organism evidence="8 9">
    <name type="scientific">Sesamum alatum</name>
    <dbReference type="NCBI Taxonomy" id="300844"/>
    <lineage>
        <taxon>Eukaryota</taxon>
        <taxon>Viridiplantae</taxon>
        <taxon>Streptophyta</taxon>
        <taxon>Embryophyta</taxon>
        <taxon>Tracheophyta</taxon>
        <taxon>Spermatophyta</taxon>
        <taxon>Magnoliopsida</taxon>
        <taxon>eudicotyledons</taxon>
        <taxon>Gunneridae</taxon>
        <taxon>Pentapetalae</taxon>
        <taxon>asterids</taxon>
        <taxon>lamiids</taxon>
        <taxon>Lamiales</taxon>
        <taxon>Pedaliaceae</taxon>
        <taxon>Sesamum</taxon>
    </lineage>
</organism>
<comment type="similarity">
    <text evidence="3">Belongs to the terpene synthase family.</text>
</comment>
<accession>A0AAE1Z046</accession>
<dbReference type="InterPro" id="IPR034741">
    <property type="entry name" value="Terpene_cyclase-like_1_C"/>
</dbReference>
<dbReference type="InterPro" id="IPR008930">
    <property type="entry name" value="Terpenoid_cyclase/PrenylTrfase"/>
</dbReference>
<dbReference type="PANTHER" id="PTHR31225:SF221">
    <property type="entry name" value="(-)-GERMACRENE D SYNTHASE"/>
    <property type="match status" value="1"/>
</dbReference>